<accession>A0A0C2ITJ6</accession>
<sequence>MAQLLVFGLKFFSGFSINVTALWIYDDTVFSNKIYQNMSHHSFIEMRAMHFHFVIGELNALPKSHFQIFVSLAFFICDALNCILTRHFIPLGYIEVYIGSYDSVGIQILLEANVAI</sequence>
<dbReference type="EMBL" id="JWZT01002715">
    <property type="protein sequence ID" value="KII68754.1"/>
    <property type="molecule type" value="Genomic_DNA"/>
</dbReference>
<dbReference type="Proteomes" id="UP000031668">
    <property type="component" value="Unassembled WGS sequence"/>
</dbReference>
<name>A0A0C2ITJ6_THEKT</name>
<reference evidence="1 2" key="1">
    <citation type="journal article" date="2014" name="Genome Biol. Evol.">
        <title>The genome of the myxosporean Thelohanellus kitauei shows adaptations to nutrient acquisition within its fish host.</title>
        <authorList>
            <person name="Yang Y."/>
            <person name="Xiong J."/>
            <person name="Zhou Z."/>
            <person name="Huo F."/>
            <person name="Miao W."/>
            <person name="Ran C."/>
            <person name="Liu Y."/>
            <person name="Zhang J."/>
            <person name="Feng J."/>
            <person name="Wang M."/>
            <person name="Wang M."/>
            <person name="Wang L."/>
            <person name="Yao B."/>
        </authorList>
    </citation>
    <scope>NUCLEOTIDE SEQUENCE [LARGE SCALE GENOMIC DNA]</scope>
    <source>
        <strain evidence="1">Wuqing</strain>
    </source>
</reference>
<protein>
    <submittedName>
        <fullName evidence="1">Uncharacterized protein</fullName>
    </submittedName>
</protein>
<proteinExistence type="predicted"/>
<comment type="caution">
    <text evidence="1">The sequence shown here is derived from an EMBL/GenBank/DDBJ whole genome shotgun (WGS) entry which is preliminary data.</text>
</comment>
<evidence type="ECO:0000313" key="2">
    <source>
        <dbReference type="Proteomes" id="UP000031668"/>
    </source>
</evidence>
<evidence type="ECO:0000313" key="1">
    <source>
        <dbReference type="EMBL" id="KII68754.1"/>
    </source>
</evidence>
<gene>
    <name evidence="1" type="ORF">RF11_13219</name>
</gene>
<organism evidence="1 2">
    <name type="scientific">Thelohanellus kitauei</name>
    <name type="common">Myxosporean</name>
    <dbReference type="NCBI Taxonomy" id="669202"/>
    <lineage>
        <taxon>Eukaryota</taxon>
        <taxon>Metazoa</taxon>
        <taxon>Cnidaria</taxon>
        <taxon>Myxozoa</taxon>
        <taxon>Myxosporea</taxon>
        <taxon>Bivalvulida</taxon>
        <taxon>Platysporina</taxon>
        <taxon>Myxobolidae</taxon>
        <taxon>Thelohanellus</taxon>
    </lineage>
</organism>
<dbReference type="AlphaFoldDB" id="A0A0C2ITJ6"/>
<keyword evidence="2" id="KW-1185">Reference proteome</keyword>